<dbReference type="AlphaFoldDB" id="A0AAJ0LGZ4"/>
<dbReference type="CDD" id="cd20707">
    <property type="entry name" value="MIX_III"/>
    <property type="match status" value="1"/>
</dbReference>
<dbReference type="Proteomes" id="UP000071644">
    <property type="component" value="Unassembled WGS sequence"/>
</dbReference>
<organism evidence="2 3">
    <name type="scientific">Pseudomonas parafulva</name>
    <dbReference type="NCBI Taxonomy" id="157782"/>
    <lineage>
        <taxon>Bacteria</taxon>
        <taxon>Pseudomonadati</taxon>
        <taxon>Pseudomonadota</taxon>
        <taxon>Gammaproteobacteria</taxon>
        <taxon>Pseudomonadales</taxon>
        <taxon>Pseudomonadaceae</taxon>
        <taxon>Pseudomonas</taxon>
    </lineage>
</organism>
<proteinExistence type="predicted"/>
<gene>
    <name evidence="2" type="ORF">NS96R_18870</name>
</gene>
<feature type="non-terminal residue" evidence="2">
    <location>
        <position position="262"/>
    </location>
</feature>
<evidence type="ECO:0000259" key="1">
    <source>
        <dbReference type="Pfam" id="PF20249"/>
    </source>
</evidence>
<evidence type="ECO:0000313" key="2">
    <source>
        <dbReference type="EMBL" id="KTT15480.1"/>
    </source>
</evidence>
<dbReference type="Pfam" id="PF20249">
    <property type="entry name" value="VasX_N"/>
    <property type="match status" value="1"/>
</dbReference>
<dbReference type="EMBL" id="LDSN01000058">
    <property type="protein sequence ID" value="KTT15480.1"/>
    <property type="molecule type" value="Genomic_DNA"/>
</dbReference>
<reference evidence="2 3" key="1">
    <citation type="journal article" date="2016" name="Front. Microbiol.">
        <title>Genomic Resource of Rice Seed Associated Bacteria.</title>
        <authorList>
            <person name="Midha S."/>
            <person name="Bansal K."/>
            <person name="Sharma S."/>
            <person name="Kumar N."/>
            <person name="Patil P.P."/>
            <person name="Chaudhry V."/>
            <person name="Patil P.B."/>
        </authorList>
    </citation>
    <scope>NUCLEOTIDE SEQUENCE [LARGE SCALE GENOMIC DNA]</scope>
    <source>
        <strain evidence="2 3">NS96</strain>
    </source>
</reference>
<accession>A0AAJ0LGZ4</accession>
<protein>
    <recommendedName>
        <fullName evidence="1">Toxin VasX N-terminal region domain-containing protein</fullName>
    </recommendedName>
</protein>
<dbReference type="InterPro" id="IPR046864">
    <property type="entry name" value="VasX_N"/>
</dbReference>
<comment type="caution">
    <text evidence="2">The sequence shown here is derived from an EMBL/GenBank/DDBJ whole genome shotgun (WGS) entry which is preliminary data.</text>
</comment>
<evidence type="ECO:0000313" key="3">
    <source>
        <dbReference type="Proteomes" id="UP000071644"/>
    </source>
</evidence>
<name>A0AAJ0LGZ4_9PSED</name>
<feature type="domain" description="Toxin VasX N-terminal region" evidence="1">
    <location>
        <begin position="30"/>
        <end position="163"/>
    </location>
</feature>
<dbReference type="RefSeq" id="WP_345938780.1">
    <property type="nucleotide sequence ID" value="NZ_LDSN01000058.1"/>
</dbReference>
<sequence>MLSWKETFEQCAENRSQLEQLFSPGPAVSCTRTFAILPLRYGVGCGSAAQRRALPELPPHLCRPHQVGELSEASYAIRPLREGFLYVLIKRASTGQYAWHSQYRISPLGTLDFIDPDKPWDTLASLNPLEAIRSMTWLFKIHDLDDIQDLRLLYSPDPLTQMTEVRIGSLVAVLEVWNLMVKADAADKRSREYIEIAAAMIGVSAAALELGATAAGFAERSGSAAVQQAGKMFRGGLRLSAGTLAGVAASVGAWYDFKDASK</sequence>